<evidence type="ECO:0000256" key="3">
    <source>
        <dbReference type="ARBA" id="ARBA00022597"/>
    </source>
</evidence>
<proteinExistence type="inferred from homology"/>
<feature type="compositionally biased region" description="Basic and acidic residues" evidence="7">
    <location>
        <begin position="16"/>
        <end position="29"/>
    </location>
</feature>
<dbReference type="PANTHER" id="PTHR10231">
    <property type="entry name" value="NUCLEOTIDE-SUGAR TRANSMEMBRANE TRANSPORTER"/>
    <property type="match status" value="1"/>
</dbReference>
<evidence type="ECO:0000256" key="2">
    <source>
        <dbReference type="ARBA" id="ARBA00009976"/>
    </source>
</evidence>
<keyword evidence="9" id="KW-1185">Reference proteome</keyword>
<keyword evidence="6 8" id="KW-0472">Membrane</keyword>
<accession>A0A0K0EXN2</accession>
<evidence type="ECO:0000256" key="6">
    <source>
        <dbReference type="ARBA" id="ARBA00023136"/>
    </source>
</evidence>
<dbReference type="AlphaFoldDB" id="A0A0K0EXN2"/>
<keyword evidence="4 8" id="KW-0812">Transmembrane</keyword>
<evidence type="ECO:0000313" key="10">
    <source>
        <dbReference type="WBParaSite" id="SVE_0128600.1"/>
    </source>
</evidence>
<evidence type="ECO:0000256" key="1">
    <source>
        <dbReference type="ARBA" id="ARBA00004141"/>
    </source>
</evidence>
<dbReference type="SUPFAM" id="SSF103481">
    <property type="entry name" value="Multidrug resistance efflux transporter EmrE"/>
    <property type="match status" value="1"/>
</dbReference>
<feature type="region of interest" description="Disordered" evidence="7">
    <location>
        <begin position="1"/>
        <end position="41"/>
    </location>
</feature>
<evidence type="ECO:0000256" key="7">
    <source>
        <dbReference type="SAM" id="MobiDB-lite"/>
    </source>
</evidence>
<evidence type="ECO:0000256" key="8">
    <source>
        <dbReference type="SAM" id="Phobius"/>
    </source>
</evidence>
<dbReference type="NCBIfam" id="TIGR00803">
    <property type="entry name" value="nst"/>
    <property type="match status" value="1"/>
</dbReference>
<comment type="similarity">
    <text evidence="2">Belongs to the nucleotide-sugar transporter family. SLC35A subfamily.</text>
</comment>
<dbReference type="WBParaSite" id="SVE_0128600.1">
    <property type="protein sequence ID" value="SVE_0128600.1"/>
    <property type="gene ID" value="SVE_0128600"/>
</dbReference>
<reference evidence="10" key="2">
    <citation type="submission" date="2015-08" db="UniProtKB">
        <authorList>
            <consortium name="WormBaseParasite"/>
        </authorList>
    </citation>
    <scope>IDENTIFICATION</scope>
</reference>
<feature type="transmembrane region" description="Helical" evidence="8">
    <location>
        <begin position="50"/>
        <end position="69"/>
    </location>
</feature>
<feature type="transmembrane region" description="Helical" evidence="8">
    <location>
        <begin position="182"/>
        <end position="200"/>
    </location>
</feature>
<evidence type="ECO:0000313" key="9">
    <source>
        <dbReference type="Proteomes" id="UP000035680"/>
    </source>
</evidence>
<evidence type="ECO:0000256" key="5">
    <source>
        <dbReference type="ARBA" id="ARBA00022989"/>
    </source>
</evidence>
<sequence length="416" mass="46571">MSEKKQNEIIENPGIKSEEKFELKNEGKAPQESNNQEIKKPESSSQTAKFIKYLSLFILVAQNALNVLFMRHVRSRPGTTMFLSSVSVFWGEVMKLVIGFFLLVGEQKGLKNALTCLYTNFFVEYKELLKTAVPSLIYSVQNMLLYHAVSHLEAATFMVTYQLKILTTAIFTVVILRRKLSVLQWISLLVLFSGVVIVQYDVKFSSSKKNIEPINTTSTSSPLEVTTETLKEFISTTIATPKKEGRYQNSFLGLSFVITACVLSGFAGIYLEKMLKFSKVSLWTRNIQLATLSLPLLFAITMIKDGDKVMKDGFMQGFDWMVWITVLINAVGGLIVAVVIKYADNILKGFATSVAIIVSTIASIYLFNFIPSYIFIIGAALVIIAVIVYSVFPYKAPPQTTQTQLEMNNLLNKANP</sequence>
<dbReference type="GO" id="GO:0000139">
    <property type="term" value="C:Golgi membrane"/>
    <property type="evidence" value="ECO:0007669"/>
    <property type="project" value="InterPro"/>
</dbReference>
<protein>
    <submittedName>
        <fullName evidence="10">UDP-galactose translocator (inferred by orthology to a human protein)</fullName>
    </submittedName>
</protein>
<feature type="transmembrane region" description="Helical" evidence="8">
    <location>
        <begin position="251"/>
        <end position="271"/>
    </location>
</feature>
<evidence type="ECO:0000256" key="4">
    <source>
        <dbReference type="ARBA" id="ARBA00022692"/>
    </source>
</evidence>
<feature type="transmembrane region" description="Helical" evidence="8">
    <location>
        <begin position="154"/>
        <end position="175"/>
    </location>
</feature>
<feature type="transmembrane region" description="Helical" evidence="8">
    <location>
        <begin position="81"/>
        <end position="104"/>
    </location>
</feature>
<keyword evidence="5 8" id="KW-1133">Transmembrane helix</keyword>
<dbReference type="InterPro" id="IPR037185">
    <property type="entry name" value="EmrE-like"/>
</dbReference>
<organism evidence="9 10">
    <name type="scientific">Strongyloides venezuelensis</name>
    <name type="common">Threadworm</name>
    <dbReference type="NCBI Taxonomy" id="75913"/>
    <lineage>
        <taxon>Eukaryota</taxon>
        <taxon>Metazoa</taxon>
        <taxon>Ecdysozoa</taxon>
        <taxon>Nematoda</taxon>
        <taxon>Chromadorea</taxon>
        <taxon>Rhabditida</taxon>
        <taxon>Tylenchina</taxon>
        <taxon>Panagrolaimomorpha</taxon>
        <taxon>Strongyloidoidea</taxon>
        <taxon>Strongyloididae</taxon>
        <taxon>Strongyloides</taxon>
    </lineage>
</organism>
<reference evidence="9" key="1">
    <citation type="submission" date="2014-07" db="EMBL/GenBank/DDBJ databases">
        <authorList>
            <person name="Martin A.A"/>
            <person name="De Silva N."/>
        </authorList>
    </citation>
    <scope>NUCLEOTIDE SEQUENCE</scope>
</reference>
<feature type="transmembrane region" description="Helical" evidence="8">
    <location>
        <begin position="373"/>
        <end position="392"/>
    </location>
</feature>
<feature type="transmembrane region" description="Helical" evidence="8">
    <location>
        <begin position="347"/>
        <end position="367"/>
    </location>
</feature>
<dbReference type="STRING" id="75913.A0A0K0EXN2"/>
<feature type="transmembrane region" description="Helical" evidence="8">
    <location>
        <begin position="283"/>
        <end position="300"/>
    </location>
</feature>
<dbReference type="Pfam" id="PF04142">
    <property type="entry name" value="Nuc_sug_transp"/>
    <property type="match status" value="1"/>
</dbReference>
<dbReference type="PIRSF" id="PIRSF005799">
    <property type="entry name" value="UDP-gal_transpt"/>
    <property type="match status" value="1"/>
</dbReference>
<keyword evidence="3" id="KW-0813">Transport</keyword>
<name>A0A0K0EXN2_STRVS</name>
<dbReference type="Proteomes" id="UP000035680">
    <property type="component" value="Unassembled WGS sequence"/>
</dbReference>
<dbReference type="GO" id="GO:0015165">
    <property type="term" value="F:pyrimidine nucleotide-sugar transmembrane transporter activity"/>
    <property type="evidence" value="ECO:0007669"/>
    <property type="project" value="InterPro"/>
</dbReference>
<keyword evidence="3" id="KW-0762">Sugar transport</keyword>
<feature type="transmembrane region" description="Helical" evidence="8">
    <location>
        <begin position="320"/>
        <end position="340"/>
    </location>
</feature>
<dbReference type="InterPro" id="IPR007271">
    <property type="entry name" value="Nuc_sug_transpt"/>
</dbReference>
<comment type="subcellular location">
    <subcellularLocation>
        <location evidence="1">Membrane</location>
        <topology evidence="1">Multi-pass membrane protein</topology>
    </subcellularLocation>
</comment>